<evidence type="ECO:0000256" key="2">
    <source>
        <dbReference type="ARBA" id="ARBA00023015"/>
    </source>
</evidence>
<keyword evidence="1 4" id="KW-0597">Phosphoprotein</keyword>
<evidence type="ECO:0000313" key="7">
    <source>
        <dbReference type="Proteomes" id="UP001235547"/>
    </source>
</evidence>
<comment type="caution">
    <text evidence="4">Lacks conserved residue(s) required for the propagation of feature annotation.</text>
</comment>
<dbReference type="CDD" id="cd17544">
    <property type="entry name" value="REC_2_GGDEF"/>
    <property type="match status" value="1"/>
</dbReference>
<keyword evidence="2" id="KW-0805">Transcription regulation</keyword>
<sequence length="286" mass="32013">MSFFGISGMYYSGESLGEHRIVLAEDSNLFASMVSKRLKELFDIDVVVCRDYEDLQFAVENASFPAALAISNINLPGAENGEALNYLIDMSVPTIVFTGSFQESTREAILAKDIVDYVIKDSVFAVDMLAESVCRFLTNNKHHVLIVDDSPTARAVLTTQLKRYNFRTSSAESGAAALEILKSDPDIALVITDYNMPDIDGFELTRRIRAAYGPHQLRIIGVSSSTNRLLSARFLKAGGNDFVVRPFVNEEFYCRVNQNLDTLTKIRTLARDEERTERPRFPRLSS</sequence>
<evidence type="ECO:0000256" key="4">
    <source>
        <dbReference type="PROSITE-ProRule" id="PRU00169"/>
    </source>
</evidence>
<name>A0ABY8CXF8_9HYPH</name>
<dbReference type="InterPro" id="IPR050595">
    <property type="entry name" value="Bact_response_regulator"/>
</dbReference>
<reference evidence="6 7" key="1">
    <citation type="submission" date="2023-03" db="EMBL/GenBank/DDBJ databases">
        <authorList>
            <person name="Kaur S."/>
            <person name="Espinosa-Saiz D."/>
            <person name="Velazquez E."/>
            <person name="Menendez E."/>
            <person name="diCenzo G.C."/>
        </authorList>
    </citation>
    <scope>NUCLEOTIDE SEQUENCE [LARGE SCALE GENOMIC DNA]</scope>
    <source>
        <strain evidence="6 7">LMG 27395</strain>
    </source>
</reference>
<evidence type="ECO:0000313" key="6">
    <source>
        <dbReference type="EMBL" id="WEX82777.1"/>
    </source>
</evidence>
<dbReference type="Proteomes" id="UP001235547">
    <property type="component" value="Chromosome 1"/>
</dbReference>
<dbReference type="Pfam" id="PF00072">
    <property type="entry name" value="Response_reg"/>
    <property type="match status" value="1"/>
</dbReference>
<dbReference type="InterPro" id="IPR001789">
    <property type="entry name" value="Sig_transdc_resp-reg_receiver"/>
</dbReference>
<dbReference type="Gene3D" id="3.40.50.2300">
    <property type="match status" value="2"/>
</dbReference>
<proteinExistence type="predicted"/>
<dbReference type="RefSeq" id="WP_280733521.1">
    <property type="nucleotide sequence ID" value="NZ_CP120368.1"/>
</dbReference>
<evidence type="ECO:0000259" key="5">
    <source>
        <dbReference type="PROSITE" id="PS50110"/>
    </source>
</evidence>
<dbReference type="InterPro" id="IPR011006">
    <property type="entry name" value="CheY-like_superfamily"/>
</dbReference>
<dbReference type="PANTHER" id="PTHR44591">
    <property type="entry name" value="STRESS RESPONSE REGULATOR PROTEIN 1"/>
    <property type="match status" value="1"/>
</dbReference>
<organism evidence="6 7">
    <name type="scientific">Sinorhizobium numidicum</name>
    <dbReference type="NCBI Taxonomy" id="680248"/>
    <lineage>
        <taxon>Bacteria</taxon>
        <taxon>Pseudomonadati</taxon>
        <taxon>Pseudomonadota</taxon>
        <taxon>Alphaproteobacteria</taxon>
        <taxon>Hyphomicrobiales</taxon>
        <taxon>Rhizobiaceae</taxon>
        <taxon>Sinorhizobium/Ensifer group</taxon>
        <taxon>Sinorhizobium</taxon>
    </lineage>
</organism>
<dbReference type="SUPFAM" id="SSF52172">
    <property type="entry name" value="CheY-like"/>
    <property type="match status" value="2"/>
</dbReference>
<protein>
    <submittedName>
        <fullName evidence="6">Response regulator</fullName>
    </submittedName>
</protein>
<dbReference type="PROSITE" id="PS50110">
    <property type="entry name" value="RESPONSE_REGULATORY"/>
    <property type="match status" value="2"/>
</dbReference>
<dbReference type="EMBL" id="CP120371">
    <property type="protein sequence ID" value="WEX82777.1"/>
    <property type="molecule type" value="Genomic_DNA"/>
</dbReference>
<feature type="domain" description="Response regulatory" evidence="5">
    <location>
        <begin position="20"/>
        <end position="135"/>
    </location>
</feature>
<keyword evidence="3" id="KW-0804">Transcription</keyword>
<accession>A0ABY8CXF8</accession>
<gene>
    <name evidence="6" type="ORF">PYH38_005102</name>
</gene>
<evidence type="ECO:0000256" key="3">
    <source>
        <dbReference type="ARBA" id="ARBA00023163"/>
    </source>
</evidence>
<feature type="modified residue" description="4-aspartylphosphate" evidence="4">
    <location>
        <position position="193"/>
    </location>
</feature>
<keyword evidence="7" id="KW-1185">Reference proteome</keyword>
<evidence type="ECO:0000256" key="1">
    <source>
        <dbReference type="ARBA" id="ARBA00022553"/>
    </source>
</evidence>
<dbReference type="PANTHER" id="PTHR44591:SF3">
    <property type="entry name" value="RESPONSE REGULATORY DOMAIN-CONTAINING PROTEIN"/>
    <property type="match status" value="1"/>
</dbReference>
<feature type="domain" description="Response regulatory" evidence="5">
    <location>
        <begin position="143"/>
        <end position="260"/>
    </location>
</feature>
<dbReference type="SMART" id="SM00448">
    <property type="entry name" value="REC"/>
    <property type="match status" value="2"/>
</dbReference>